<keyword evidence="3" id="KW-1185">Reference proteome</keyword>
<feature type="region of interest" description="Disordered" evidence="1">
    <location>
        <begin position="1"/>
        <end position="35"/>
    </location>
</feature>
<reference evidence="2 3" key="1">
    <citation type="submission" date="2019-02" db="EMBL/GenBank/DDBJ databases">
        <title>Deep-cultivation of Planctomycetes and their phenomic and genomic characterization uncovers novel biology.</title>
        <authorList>
            <person name="Wiegand S."/>
            <person name="Jogler M."/>
            <person name="Boedeker C."/>
            <person name="Pinto D."/>
            <person name="Vollmers J."/>
            <person name="Rivas-Marin E."/>
            <person name="Kohn T."/>
            <person name="Peeters S.H."/>
            <person name="Heuer A."/>
            <person name="Rast P."/>
            <person name="Oberbeckmann S."/>
            <person name="Bunk B."/>
            <person name="Jeske O."/>
            <person name="Meyerdierks A."/>
            <person name="Storesund J.E."/>
            <person name="Kallscheuer N."/>
            <person name="Luecker S."/>
            <person name="Lage O.M."/>
            <person name="Pohl T."/>
            <person name="Merkel B.J."/>
            <person name="Hornburger P."/>
            <person name="Mueller R.-W."/>
            <person name="Bruemmer F."/>
            <person name="Labrenz M."/>
            <person name="Spormann A.M."/>
            <person name="Op Den Camp H."/>
            <person name="Overmann J."/>
            <person name="Amann R."/>
            <person name="Jetten M.S.M."/>
            <person name="Mascher T."/>
            <person name="Medema M.H."/>
            <person name="Devos D.P."/>
            <person name="Kaster A.-K."/>
            <person name="Ovreas L."/>
            <person name="Rohde M."/>
            <person name="Galperin M.Y."/>
            <person name="Jogler C."/>
        </authorList>
    </citation>
    <scope>NUCLEOTIDE SEQUENCE [LARGE SCALE GENOMIC DNA]</scope>
    <source>
        <strain evidence="2 3">Pla108</strain>
    </source>
</reference>
<proteinExistence type="predicted"/>
<protein>
    <recommendedName>
        <fullName evidence="4">Outer membrane protein beta-barrel domain-containing protein</fullName>
    </recommendedName>
</protein>
<evidence type="ECO:0000313" key="2">
    <source>
        <dbReference type="EMBL" id="TWT96740.1"/>
    </source>
</evidence>
<evidence type="ECO:0000256" key="1">
    <source>
        <dbReference type="SAM" id="MobiDB-lite"/>
    </source>
</evidence>
<dbReference type="Proteomes" id="UP000317421">
    <property type="component" value="Unassembled WGS sequence"/>
</dbReference>
<gene>
    <name evidence="2" type="ORF">Pla108_25140</name>
</gene>
<evidence type="ECO:0008006" key="4">
    <source>
        <dbReference type="Google" id="ProtNLM"/>
    </source>
</evidence>
<accession>A0A5C6ABF3</accession>
<feature type="region of interest" description="Disordered" evidence="1">
    <location>
        <begin position="276"/>
        <end position="308"/>
    </location>
</feature>
<organism evidence="2 3">
    <name type="scientific">Botrimarina colliarenosi</name>
    <dbReference type="NCBI Taxonomy" id="2528001"/>
    <lineage>
        <taxon>Bacteria</taxon>
        <taxon>Pseudomonadati</taxon>
        <taxon>Planctomycetota</taxon>
        <taxon>Planctomycetia</taxon>
        <taxon>Pirellulales</taxon>
        <taxon>Lacipirellulaceae</taxon>
        <taxon>Botrimarina</taxon>
    </lineage>
</organism>
<dbReference type="EMBL" id="SJPR01000003">
    <property type="protein sequence ID" value="TWT96740.1"/>
    <property type="molecule type" value="Genomic_DNA"/>
</dbReference>
<comment type="caution">
    <text evidence="2">The sequence shown here is derived from an EMBL/GenBank/DDBJ whole genome shotgun (WGS) entry which is preliminary data.</text>
</comment>
<name>A0A5C6ABF3_9BACT</name>
<dbReference type="AlphaFoldDB" id="A0A5C6ABF3"/>
<evidence type="ECO:0000313" key="3">
    <source>
        <dbReference type="Proteomes" id="UP000317421"/>
    </source>
</evidence>
<feature type="compositionally biased region" description="Polar residues" evidence="1">
    <location>
        <begin position="26"/>
        <end position="35"/>
    </location>
</feature>
<sequence length="308" mass="32487">MGPAASRPRHSAAEKPRSGKFAPSHALSNHTPLPTQVGYTSRPNVVRFHAVCLLIAAAGCTGSRWARTDPAYARKYAHHTEDPARVVKQALDARQVAGRSGYYTRTMVSDDPAASDFAVGKLVYPPHLDGAVEASFGLRGSAVEGGGGAGGLELGGRLQTPTRLAPFVGVSVFGGAAPSDYLDALSDDGFNSDEEHTKAAFAVAPEVGVHYWLSPQWRLTASAAQNFAYFEGSNSNEYTSVGLTLAWLDIPGYRSRSARPLPASSCTTEIPIAEFGPQQPLPHPMTASNDTANPYSGLVPPTAPDETP</sequence>